<proteinExistence type="inferred from homology"/>
<dbReference type="AlphaFoldDB" id="A0A011V4V1"/>
<comment type="subunit">
    <text evidence="2">Heterodimer of SbcC and SbcD.</text>
</comment>
<dbReference type="PANTHER" id="PTHR32114">
    <property type="entry name" value="ABC TRANSPORTER ABCH.3"/>
    <property type="match status" value="1"/>
</dbReference>
<dbReference type="Pfam" id="PF13476">
    <property type="entry name" value="AAA_23"/>
    <property type="match status" value="1"/>
</dbReference>
<feature type="coiled-coil region" evidence="4">
    <location>
        <begin position="421"/>
        <end position="455"/>
    </location>
</feature>
<evidence type="ECO:0000256" key="4">
    <source>
        <dbReference type="SAM" id="Coils"/>
    </source>
</evidence>
<dbReference type="EMBL" id="JEOB01000001">
    <property type="protein sequence ID" value="EXM40512.1"/>
    <property type="molecule type" value="Genomic_DNA"/>
</dbReference>
<feature type="domain" description="Rad50/SbcC-type AAA" evidence="5">
    <location>
        <begin position="5"/>
        <end position="305"/>
    </location>
</feature>
<dbReference type="GO" id="GO:0016887">
    <property type="term" value="F:ATP hydrolysis activity"/>
    <property type="evidence" value="ECO:0007669"/>
    <property type="project" value="InterPro"/>
</dbReference>
<name>A0A011V4V1_RUMAL</name>
<accession>A0A011V4V1</accession>
<reference evidence="6 7" key="1">
    <citation type="submission" date="2013-06" db="EMBL/GenBank/DDBJ databases">
        <title>Rumen cellulosomics: divergent fiber-degrading strategies revealed by comparative genome-wide analysis of six Ruminococcal strains.</title>
        <authorList>
            <person name="Dassa B."/>
            <person name="Borovok I."/>
            <person name="Lamed R."/>
            <person name="Flint H."/>
            <person name="Yeoman C.J."/>
            <person name="White B."/>
            <person name="Bayer E.A."/>
        </authorList>
    </citation>
    <scope>NUCLEOTIDE SEQUENCE [LARGE SCALE GENOMIC DNA]</scope>
    <source>
        <strain evidence="6 7">SY3</strain>
    </source>
</reference>
<sequence>MRPLKLTMQAFGPYAEKTVIDMEQLGGQGLYLITGDTGAGKTTIFDGVCYALFGKASGDSRTVNMFRSEYAEPGVITYAELLFDYGGTKYLVHREPRQKIPKKRGEGETDLNTTIEIYVYGQEKPIASGENEVNDRIRSILGLDHGQYRNVAMIAQGSFAELLNTKTESRTKILSAIFSTGKYRVLQERLKEEANAVYRSYKDSELKIGSLLGNIRLGSEDPYREEIRFAAQNPESAADTDIEDICQKALEYEKAEAKKVADEYKEADKQHKTATLALENGKKLTELFHKLEQSEKDMQELLPELEKAEKDAKAMHEKLPEHKALIGQIAAEEKQLQLYDDAEAVLKEAEKLSKAADAENKKLEALNGQLSADTKKREELKKFITDLGDIGAKLAETSGKADKLNSELEHIKAIGVEFSEADKLKEKEKSARKAYESAQQEMERLEKHYSGLFALYLAEQAGLLAKELEEGKPCPVCGSVHHPQKASISEKAPDKQTVDKASAELDTARNTALKAASYHAGARSAHEKAVESAMAHAGKYSEGCTPEKALENARNDYKQINDELKKLISTQKELTNQAKQKTAAEQESAVLEKRIEENSKNISSLQGSLRELTAKAEEKKLTAKKQLDSLPCADKAEAMKHISELKAKQSALEKAISDADNKLAQLEKQRTELSGHLSELKEQTKRKNRPDCEALDLSMKECAKRARSALDKRDETVKCLSSAEDTLKKIRSELASNRALSREYSIKNALNSTVNGTLAGKQRVTLEVFAQMEYFDRILAHANVRLLQMTNGQYELIRSGTSRGNTKIGLDIDVNDHFTGSTRSIRSLSGGESFMASLALALGFSDEIQQSSGGVRIDSMFVDEGFGTLDDETLDQAIKALNGLAENSRLVGIISHVPELKEKIDRQIVVTKDKSLGSAVKIIT</sequence>
<protein>
    <recommendedName>
        <fullName evidence="3">Nuclease SbcCD subunit C</fullName>
    </recommendedName>
</protein>
<evidence type="ECO:0000259" key="5">
    <source>
        <dbReference type="Pfam" id="PF13476"/>
    </source>
</evidence>
<gene>
    <name evidence="6" type="ORF">RASY3_01215</name>
</gene>
<comment type="similarity">
    <text evidence="1">Belongs to the SMC family. SbcC subfamily.</text>
</comment>
<dbReference type="OrthoDB" id="9795626at2"/>
<evidence type="ECO:0000256" key="3">
    <source>
        <dbReference type="ARBA" id="ARBA00013368"/>
    </source>
</evidence>
<dbReference type="InterPro" id="IPR027417">
    <property type="entry name" value="P-loop_NTPase"/>
</dbReference>
<evidence type="ECO:0000313" key="6">
    <source>
        <dbReference type="EMBL" id="EXM40512.1"/>
    </source>
</evidence>
<evidence type="ECO:0000256" key="1">
    <source>
        <dbReference type="ARBA" id="ARBA00006930"/>
    </source>
</evidence>
<dbReference type="PANTHER" id="PTHR32114:SF2">
    <property type="entry name" value="ABC TRANSPORTER ABCH.3"/>
    <property type="match status" value="1"/>
</dbReference>
<feature type="coiled-coil region" evidence="4">
    <location>
        <begin position="247"/>
        <end position="369"/>
    </location>
</feature>
<organism evidence="6 7">
    <name type="scientific">Ruminococcus albus SY3</name>
    <dbReference type="NCBI Taxonomy" id="1341156"/>
    <lineage>
        <taxon>Bacteria</taxon>
        <taxon>Bacillati</taxon>
        <taxon>Bacillota</taxon>
        <taxon>Clostridia</taxon>
        <taxon>Eubacteriales</taxon>
        <taxon>Oscillospiraceae</taxon>
        <taxon>Ruminococcus</taxon>
    </lineage>
</organism>
<dbReference type="Gene3D" id="3.40.50.300">
    <property type="entry name" value="P-loop containing nucleotide triphosphate hydrolases"/>
    <property type="match status" value="2"/>
</dbReference>
<evidence type="ECO:0000256" key="2">
    <source>
        <dbReference type="ARBA" id="ARBA00011322"/>
    </source>
</evidence>
<keyword evidence="7" id="KW-1185">Reference proteome</keyword>
<dbReference type="GO" id="GO:0006302">
    <property type="term" value="P:double-strand break repair"/>
    <property type="evidence" value="ECO:0007669"/>
    <property type="project" value="InterPro"/>
</dbReference>
<dbReference type="Proteomes" id="UP000021369">
    <property type="component" value="Unassembled WGS sequence"/>
</dbReference>
<dbReference type="Pfam" id="PF13558">
    <property type="entry name" value="SbcC_Walker_B"/>
    <property type="match status" value="1"/>
</dbReference>
<dbReference type="InterPro" id="IPR038729">
    <property type="entry name" value="Rad50/SbcC_AAA"/>
</dbReference>
<keyword evidence="4" id="KW-0175">Coiled coil</keyword>
<dbReference type="RefSeq" id="WP_037284402.1">
    <property type="nucleotide sequence ID" value="NZ_JEOB01000001.1"/>
</dbReference>
<dbReference type="SUPFAM" id="SSF52540">
    <property type="entry name" value="P-loop containing nucleoside triphosphate hydrolases"/>
    <property type="match status" value="1"/>
</dbReference>
<evidence type="ECO:0000313" key="7">
    <source>
        <dbReference type="Proteomes" id="UP000021369"/>
    </source>
</evidence>
<feature type="coiled-coil region" evidence="4">
    <location>
        <begin position="547"/>
        <end position="686"/>
    </location>
</feature>
<dbReference type="PATRIC" id="fig|1341156.4.peg.772"/>
<comment type="caution">
    <text evidence="6">The sequence shown here is derived from an EMBL/GenBank/DDBJ whole genome shotgun (WGS) entry which is preliminary data.</text>
</comment>